<dbReference type="PRINTS" id="PR00069">
    <property type="entry name" value="ALDKETRDTASE"/>
</dbReference>
<evidence type="ECO:0000313" key="3">
    <source>
        <dbReference type="Proteomes" id="UP001363151"/>
    </source>
</evidence>
<dbReference type="PANTHER" id="PTHR11732">
    <property type="entry name" value="ALDO/KETO REDUCTASE"/>
    <property type="match status" value="1"/>
</dbReference>
<keyword evidence="3" id="KW-1185">Reference proteome</keyword>
<sequence>MAAPLGACIEAAGVAMPTQCFGTMNTWDMEAIGGALDAGYRHFDLAMLYGNHALLGAFFEERFKADASLGRSDVFLTTKIWTRHMRDPRAACEECLRDLRTDYLDCLLLHMPFGLMPNYMTAPDLALDLRAAWAALEALQAEGKVRSIGVSNFEVKHLEVLLAACDVRPAVNQIERHPCCQQGALVAYCQKERIALSAYNPLHKRRPELVDSPALAAIAAKRGKTPTQIALKWCHQTGVFPIPMSRNHAAENFDLLSYELDAADLAAVAALDNNARDYNAGFTHYGRLSHESYAYQRALETAHDYLTFAIASAMPRPPLSKLGSLWALGIAVSLGVAEHVLTKLLRALRLVK</sequence>
<dbReference type="Gene3D" id="3.20.20.100">
    <property type="entry name" value="NADP-dependent oxidoreductase domain"/>
    <property type="match status" value="1"/>
</dbReference>
<dbReference type="InterPro" id="IPR018170">
    <property type="entry name" value="Aldo/ket_reductase_CS"/>
</dbReference>
<dbReference type="Pfam" id="PF00248">
    <property type="entry name" value="Aldo_ket_red"/>
    <property type="match status" value="1"/>
</dbReference>
<name>A0ABR1G5Q8_AURAN</name>
<dbReference type="SUPFAM" id="SSF51430">
    <property type="entry name" value="NAD(P)-linked oxidoreductase"/>
    <property type="match status" value="1"/>
</dbReference>
<dbReference type="Proteomes" id="UP001363151">
    <property type="component" value="Unassembled WGS sequence"/>
</dbReference>
<dbReference type="InterPro" id="IPR023210">
    <property type="entry name" value="NADP_OxRdtase_dom"/>
</dbReference>
<evidence type="ECO:0000259" key="1">
    <source>
        <dbReference type="Pfam" id="PF00248"/>
    </source>
</evidence>
<dbReference type="EMBL" id="JBBJCI010000087">
    <property type="protein sequence ID" value="KAK7248652.1"/>
    <property type="molecule type" value="Genomic_DNA"/>
</dbReference>
<gene>
    <name evidence="2" type="ORF">SO694_00040013</name>
</gene>
<feature type="domain" description="NADP-dependent oxidoreductase" evidence="1">
    <location>
        <begin position="30"/>
        <end position="272"/>
    </location>
</feature>
<organism evidence="2 3">
    <name type="scientific">Aureococcus anophagefferens</name>
    <name type="common">Harmful bloom alga</name>
    <dbReference type="NCBI Taxonomy" id="44056"/>
    <lineage>
        <taxon>Eukaryota</taxon>
        <taxon>Sar</taxon>
        <taxon>Stramenopiles</taxon>
        <taxon>Ochrophyta</taxon>
        <taxon>Pelagophyceae</taxon>
        <taxon>Pelagomonadales</taxon>
        <taxon>Pelagomonadaceae</taxon>
        <taxon>Aureococcus</taxon>
    </lineage>
</organism>
<dbReference type="CDD" id="cd19071">
    <property type="entry name" value="AKR_AKR1-5-like"/>
    <property type="match status" value="1"/>
</dbReference>
<accession>A0ABR1G5Q8</accession>
<dbReference type="InterPro" id="IPR020471">
    <property type="entry name" value="AKR"/>
</dbReference>
<protein>
    <submittedName>
        <fullName evidence="2">Aldo-keto reductase</fullName>
    </submittedName>
</protein>
<evidence type="ECO:0000313" key="2">
    <source>
        <dbReference type="EMBL" id="KAK7248652.1"/>
    </source>
</evidence>
<comment type="caution">
    <text evidence="2">The sequence shown here is derived from an EMBL/GenBank/DDBJ whole genome shotgun (WGS) entry which is preliminary data.</text>
</comment>
<dbReference type="PROSITE" id="PS00062">
    <property type="entry name" value="ALDOKETO_REDUCTASE_2"/>
    <property type="match status" value="1"/>
</dbReference>
<reference evidence="2 3" key="1">
    <citation type="submission" date="2024-03" db="EMBL/GenBank/DDBJ databases">
        <title>Aureococcus anophagefferens CCMP1851 and Kratosvirus quantuckense: Draft genome of a second virus-susceptible host strain in the model system.</title>
        <authorList>
            <person name="Chase E."/>
            <person name="Truchon A.R."/>
            <person name="Schepens W."/>
            <person name="Wilhelm S.W."/>
        </authorList>
    </citation>
    <scope>NUCLEOTIDE SEQUENCE [LARGE SCALE GENOMIC DNA]</scope>
    <source>
        <strain evidence="2 3">CCMP1851</strain>
    </source>
</reference>
<dbReference type="InterPro" id="IPR036812">
    <property type="entry name" value="NAD(P)_OxRdtase_dom_sf"/>
</dbReference>
<proteinExistence type="predicted"/>